<dbReference type="GO" id="GO:0000976">
    <property type="term" value="F:transcription cis-regulatory region binding"/>
    <property type="evidence" value="ECO:0007669"/>
    <property type="project" value="TreeGrafter"/>
</dbReference>
<dbReference type="InterPro" id="IPR036388">
    <property type="entry name" value="WH-like_DNA-bd_sf"/>
</dbReference>
<dbReference type="AlphaFoldDB" id="X0S1H4"/>
<accession>X0S1H4</accession>
<gene>
    <name evidence="6" type="ORF">S01H1_10088</name>
</gene>
<proteinExistence type="inferred from homology"/>
<dbReference type="Pfam" id="PF03466">
    <property type="entry name" value="LysR_substrate"/>
    <property type="match status" value="1"/>
</dbReference>
<dbReference type="Pfam" id="PF00126">
    <property type="entry name" value="HTH_1"/>
    <property type="match status" value="1"/>
</dbReference>
<sequence length="304" mass="33652">MDFGQLEAFVQVAARHSFSRAAEALQLTQPSITARIQALERVLGEELFERSGRGVRLTDAGSIFLPYAERMLQMLREAKEGVEEVRGVQAGRLRLGSALTISTYVLPRILRTFHSHYPGVEVIVHTGRSEQVLNMLLSDEVQVGLVRSLMHPDVETVDLYDDEVILVANPDHPFAASRQATIEEVGRQPVILADRGSSYYGLIHDLFRQAGVVPNVAMEMDSMEATKRMVEEGIGIALLPRVCLERELKQGLLAEVAISNAPAISRQIAFVYRKSRKQGRTVQAFLEVLRSIYGLELPAASTSG</sequence>
<dbReference type="InterPro" id="IPR036390">
    <property type="entry name" value="WH_DNA-bd_sf"/>
</dbReference>
<dbReference type="SUPFAM" id="SSF53850">
    <property type="entry name" value="Periplasmic binding protein-like II"/>
    <property type="match status" value="1"/>
</dbReference>
<evidence type="ECO:0000256" key="1">
    <source>
        <dbReference type="ARBA" id="ARBA00009437"/>
    </source>
</evidence>
<evidence type="ECO:0000256" key="3">
    <source>
        <dbReference type="ARBA" id="ARBA00023125"/>
    </source>
</evidence>
<comment type="caution">
    <text evidence="6">The sequence shown here is derived from an EMBL/GenBank/DDBJ whole genome shotgun (WGS) entry which is preliminary data.</text>
</comment>
<evidence type="ECO:0000256" key="2">
    <source>
        <dbReference type="ARBA" id="ARBA00023015"/>
    </source>
</evidence>
<keyword evidence="3" id="KW-0238">DNA-binding</keyword>
<dbReference type="SUPFAM" id="SSF46785">
    <property type="entry name" value="Winged helix' DNA-binding domain"/>
    <property type="match status" value="1"/>
</dbReference>
<evidence type="ECO:0000256" key="4">
    <source>
        <dbReference type="ARBA" id="ARBA00023163"/>
    </source>
</evidence>
<comment type="similarity">
    <text evidence="1">Belongs to the LysR transcriptional regulatory family.</text>
</comment>
<dbReference type="GO" id="GO:0003700">
    <property type="term" value="F:DNA-binding transcription factor activity"/>
    <property type="evidence" value="ECO:0007669"/>
    <property type="project" value="InterPro"/>
</dbReference>
<evidence type="ECO:0000259" key="5">
    <source>
        <dbReference type="PROSITE" id="PS50931"/>
    </source>
</evidence>
<dbReference type="PROSITE" id="PS50931">
    <property type="entry name" value="HTH_LYSR"/>
    <property type="match status" value="1"/>
</dbReference>
<organism evidence="6">
    <name type="scientific">marine sediment metagenome</name>
    <dbReference type="NCBI Taxonomy" id="412755"/>
    <lineage>
        <taxon>unclassified sequences</taxon>
        <taxon>metagenomes</taxon>
        <taxon>ecological metagenomes</taxon>
    </lineage>
</organism>
<dbReference type="FunFam" id="1.10.10.10:FF:000001">
    <property type="entry name" value="LysR family transcriptional regulator"/>
    <property type="match status" value="1"/>
</dbReference>
<dbReference type="InterPro" id="IPR005119">
    <property type="entry name" value="LysR_subst-bd"/>
</dbReference>
<dbReference type="PRINTS" id="PR00039">
    <property type="entry name" value="HTHLYSR"/>
</dbReference>
<protein>
    <recommendedName>
        <fullName evidence="5">HTH lysR-type domain-containing protein</fullName>
    </recommendedName>
</protein>
<keyword evidence="4" id="KW-0804">Transcription</keyword>
<dbReference type="EMBL" id="BARS01005153">
    <property type="protein sequence ID" value="GAF69096.1"/>
    <property type="molecule type" value="Genomic_DNA"/>
</dbReference>
<feature type="domain" description="HTH lysR-type" evidence="5">
    <location>
        <begin position="1"/>
        <end position="58"/>
    </location>
</feature>
<dbReference type="Gene3D" id="3.40.190.290">
    <property type="match status" value="1"/>
</dbReference>
<reference evidence="6" key="1">
    <citation type="journal article" date="2014" name="Front. Microbiol.">
        <title>High frequency of phylogenetically diverse reductive dehalogenase-homologous genes in deep subseafloor sedimentary metagenomes.</title>
        <authorList>
            <person name="Kawai M."/>
            <person name="Futagami T."/>
            <person name="Toyoda A."/>
            <person name="Takaki Y."/>
            <person name="Nishi S."/>
            <person name="Hori S."/>
            <person name="Arai W."/>
            <person name="Tsubouchi T."/>
            <person name="Morono Y."/>
            <person name="Uchiyama I."/>
            <person name="Ito T."/>
            <person name="Fujiyama A."/>
            <person name="Inagaki F."/>
            <person name="Takami H."/>
        </authorList>
    </citation>
    <scope>NUCLEOTIDE SEQUENCE</scope>
    <source>
        <strain evidence="6">Expedition CK06-06</strain>
    </source>
</reference>
<dbReference type="CDD" id="cd05466">
    <property type="entry name" value="PBP2_LTTR_substrate"/>
    <property type="match status" value="1"/>
</dbReference>
<name>X0S1H4_9ZZZZ</name>
<dbReference type="PANTHER" id="PTHR30126:SF40">
    <property type="entry name" value="HTH-TYPE TRANSCRIPTIONAL REGULATOR GLTR"/>
    <property type="match status" value="1"/>
</dbReference>
<dbReference type="InterPro" id="IPR000847">
    <property type="entry name" value="LysR_HTH_N"/>
</dbReference>
<dbReference type="PANTHER" id="PTHR30126">
    <property type="entry name" value="HTH-TYPE TRANSCRIPTIONAL REGULATOR"/>
    <property type="match status" value="1"/>
</dbReference>
<evidence type="ECO:0000313" key="6">
    <source>
        <dbReference type="EMBL" id="GAF69096.1"/>
    </source>
</evidence>
<dbReference type="Gene3D" id="1.10.10.10">
    <property type="entry name" value="Winged helix-like DNA-binding domain superfamily/Winged helix DNA-binding domain"/>
    <property type="match status" value="1"/>
</dbReference>
<keyword evidence="2" id="KW-0805">Transcription regulation</keyword>